<evidence type="ECO:0000313" key="1">
    <source>
        <dbReference type="EMBL" id="MBE2997717.1"/>
    </source>
</evidence>
<evidence type="ECO:0008006" key="3">
    <source>
        <dbReference type="Google" id="ProtNLM"/>
    </source>
</evidence>
<evidence type="ECO:0000313" key="2">
    <source>
        <dbReference type="Proteomes" id="UP000806528"/>
    </source>
</evidence>
<comment type="caution">
    <text evidence="1">The sequence shown here is derived from an EMBL/GenBank/DDBJ whole genome shotgun (WGS) entry which is preliminary data.</text>
</comment>
<proteinExistence type="predicted"/>
<dbReference type="RefSeq" id="WP_193120363.1">
    <property type="nucleotide sequence ID" value="NZ_JADBGI010000002.1"/>
</dbReference>
<sequence>MEGLTLVFSLVAATAGIVLWRLEWLKAPRHAWRVRRHLVRPEPGSEGYCDVYVLPEGRYTVYSVVCTLHGASVQNKQPRARRNRVSPDSAPLHLTVPLADPDPEDLWVEITWVTFRPCLHHGERIDVHTGQFLRWTWLWRSLRVRGRPGEGVAGLRLCRTRGRWKHSSALPLVMIPGES</sequence>
<protein>
    <recommendedName>
        <fullName evidence="3">DUF2550 family protein</fullName>
    </recommendedName>
</protein>
<accession>A0ABR9P1M7</accession>
<dbReference type="EMBL" id="JADBGI010000002">
    <property type="protein sequence ID" value="MBE2997717.1"/>
    <property type="molecule type" value="Genomic_DNA"/>
</dbReference>
<gene>
    <name evidence="1" type="ORF">IDM40_03195</name>
</gene>
<name>A0ABR9P1M7_9ACTN</name>
<organism evidence="1 2">
    <name type="scientific">Nocardiopsis coralli</name>
    <dbReference type="NCBI Taxonomy" id="2772213"/>
    <lineage>
        <taxon>Bacteria</taxon>
        <taxon>Bacillati</taxon>
        <taxon>Actinomycetota</taxon>
        <taxon>Actinomycetes</taxon>
        <taxon>Streptosporangiales</taxon>
        <taxon>Nocardiopsidaceae</taxon>
        <taxon>Nocardiopsis</taxon>
    </lineage>
</organism>
<dbReference type="Proteomes" id="UP000806528">
    <property type="component" value="Unassembled WGS sequence"/>
</dbReference>
<reference evidence="1 2" key="1">
    <citation type="submission" date="2020-09" db="EMBL/GenBank/DDBJ databases">
        <title>Diversity and distribution of actinomycetes associated with coral in the coast of Hainan.</title>
        <authorList>
            <person name="Li F."/>
        </authorList>
    </citation>
    <scope>NUCLEOTIDE SEQUENCE [LARGE SCALE GENOMIC DNA]</scope>
    <source>
        <strain evidence="1 2">HNM0947</strain>
    </source>
</reference>
<keyword evidence="2" id="KW-1185">Reference proteome</keyword>